<dbReference type="KEGG" id="cthe:Chro_2768"/>
<evidence type="ECO:0000313" key="3">
    <source>
        <dbReference type="Proteomes" id="UP000010384"/>
    </source>
</evidence>
<keyword evidence="3" id="KW-1185">Reference proteome</keyword>
<dbReference type="InterPro" id="IPR012296">
    <property type="entry name" value="Nuclease_put_TT1808"/>
</dbReference>
<dbReference type="eggNOG" id="COG4636">
    <property type="taxonomic scope" value="Bacteria"/>
</dbReference>
<dbReference type="SUPFAM" id="SSF52980">
    <property type="entry name" value="Restriction endonuclease-like"/>
    <property type="match status" value="1"/>
</dbReference>
<dbReference type="PANTHER" id="PTHR36558:SF1">
    <property type="entry name" value="RESTRICTION ENDONUCLEASE DOMAIN-CONTAINING PROTEIN-RELATED"/>
    <property type="match status" value="1"/>
</dbReference>
<name>K9TZG9_CHRTP</name>
<proteinExistence type="predicted"/>
<evidence type="ECO:0000259" key="1">
    <source>
        <dbReference type="Pfam" id="PF05685"/>
    </source>
</evidence>
<dbReference type="AlphaFoldDB" id="K9TZG9"/>
<dbReference type="CDD" id="cd06260">
    <property type="entry name" value="DUF820-like"/>
    <property type="match status" value="1"/>
</dbReference>
<dbReference type="OrthoDB" id="428347at2"/>
<dbReference type="RefSeq" id="WP_015154784.1">
    <property type="nucleotide sequence ID" value="NC_019695.1"/>
</dbReference>
<feature type="domain" description="Putative restriction endonuclease" evidence="1">
    <location>
        <begin position="11"/>
        <end position="174"/>
    </location>
</feature>
<dbReference type="Pfam" id="PF05685">
    <property type="entry name" value="Uma2"/>
    <property type="match status" value="1"/>
</dbReference>
<accession>K9TZG9</accession>
<gene>
    <name evidence="2" type="ORF">Chro_2768</name>
</gene>
<sequence length="200" mass="23562">MQITERYYTQDEYLALEEMAKFKSEYINGEIIPMAGGTTNHNRLALNLSTGLNFAFRQQDYEVFMGDVRLWIPDKNIYTYPDVMIIAGKPEYYNNRNDTVTNPIVIAEILSKSTQSRDRQAKFEDYKTIASFQEYILIDQTKINVMQYVKTGRKRWEIREYDIEDEMIALHSVLFQISLEDLYNKVDFEAEQLEEANPDS</sequence>
<organism evidence="2 3">
    <name type="scientific">Chroococcidiopsis thermalis (strain PCC 7203)</name>
    <dbReference type="NCBI Taxonomy" id="251229"/>
    <lineage>
        <taxon>Bacteria</taxon>
        <taxon>Bacillati</taxon>
        <taxon>Cyanobacteriota</taxon>
        <taxon>Cyanophyceae</taxon>
        <taxon>Chroococcidiopsidales</taxon>
        <taxon>Chroococcidiopsidaceae</taxon>
        <taxon>Chroococcidiopsis</taxon>
    </lineage>
</organism>
<dbReference type="STRING" id="251229.Chro_2768"/>
<dbReference type="InterPro" id="IPR011335">
    <property type="entry name" value="Restrct_endonuc-II-like"/>
</dbReference>
<dbReference type="EMBL" id="CP003597">
    <property type="protein sequence ID" value="AFY88237.1"/>
    <property type="molecule type" value="Genomic_DNA"/>
</dbReference>
<dbReference type="Proteomes" id="UP000010384">
    <property type="component" value="Chromosome"/>
</dbReference>
<dbReference type="InterPro" id="IPR008538">
    <property type="entry name" value="Uma2"/>
</dbReference>
<dbReference type="Gene3D" id="3.90.1570.10">
    <property type="entry name" value="tt1808, chain A"/>
    <property type="match status" value="1"/>
</dbReference>
<reference evidence="2 3" key="1">
    <citation type="submission" date="2012-06" db="EMBL/GenBank/DDBJ databases">
        <title>Finished chromosome of genome of Chroococcidiopsis thermalis PCC 7203.</title>
        <authorList>
            <consortium name="US DOE Joint Genome Institute"/>
            <person name="Gugger M."/>
            <person name="Coursin T."/>
            <person name="Rippka R."/>
            <person name="Tandeau De Marsac N."/>
            <person name="Huntemann M."/>
            <person name="Wei C.-L."/>
            <person name="Han J."/>
            <person name="Detter J.C."/>
            <person name="Han C."/>
            <person name="Tapia R."/>
            <person name="Davenport K."/>
            <person name="Daligault H."/>
            <person name="Erkkila T."/>
            <person name="Gu W."/>
            <person name="Munk A.C.C."/>
            <person name="Teshima H."/>
            <person name="Xu Y."/>
            <person name="Chain P."/>
            <person name="Chen A."/>
            <person name="Krypides N."/>
            <person name="Mavromatis K."/>
            <person name="Markowitz V."/>
            <person name="Szeto E."/>
            <person name="Ivanova N."/>
            <person name="Mikhailova N."/>
            <person name="Ovchinnikova G."/>
            <person name="Pagani I."/>
            <person name="Pati A."/>
            <person name="Goodwin L."/>
            <person name="Peters L."/>
            <person name="Pitluck S."/>
            <person name="Woyke T."/>
            <person name="Kerfeld C."/>
        </authorList>
    </citation>
    <scope>NUCLEOTIDE SEQUENCE [LARGE SCALE GENOMIC DNA]</scope>
    <source>
        <strain evidence="2 3">PCC 7203</strain>
    </source>
</reference>
<evidence type="ECO:0000313" key="2">
    <source>
        <dbReference type="EMBL" id="AFY88237.1"/>
    </source>
</evidence>
<dbReference type="HOGENOM" id="CLU_076312_6_0_3"/>
<protein>
    <recommendedName>
        <fullName evidence="1">Putative restriction endonuclease domain-containing protein</fullName>
    </recommendedName>
</protein>
<dbReference type="InParanoid" id="K9TZG9"/>
<dbReference type="PANTHER" id="PTHR36558">
    <property type="entry name" value="GLR1098 PROTEIN"/>
    <property type="match status" value="1"/>
</dbReference>